<organism evidence="2 3">
    <name type="scientific">Pseudoduganella violacea</name>
    <dbReference type="NCBI Taxonomy" id="1715466"/>
    <lineage>
        <taxon>Bacteria</taxon>
        <taxon>Pseudomonadati</taxon>
        <taxon>Pseudomonadota</taxon>
        <taxon>Betaproteobacteria</taxon>
        <taxon>Burkholderiales</taxon>
        <taxon>Oxalobacteraceae</taxon>
        <taxon>Telluria group</taxon>
        <taxon>Pseudoduganella</taxon>
    </lineage>
</organism>
<sequence length="90" mass="10406">MENSDMNDEQRRQFIADVWRRFEAVQDWAIANWPDARHPLSSSDFVESRKEILSLGLPPGQRLHLVPQQNVPEPEQGGPQYEDVTPAPWP</sequence>
<reference evidence="2 3" key="1">
    <citation type="submission" date="2020-08" db="EMBL/GenBank/DDBJ databases">
        <title>Genomic Encyclopedia of Type Strains, Phase III (KMG-III): the genomes of soil and plant-associated and newly described type strains.</title>
        <authorList>
            <person name="Whitman W."/>
        </authorList>
    </citation>
    <scope>NUCLEOTIDE SEQUENCE [LARGE SCALE GENOMIC DNA]</scope>
    <source>
        <strain evidence="2 3">CECT 8897</strain>
    </source>
</reference>
<keyword evidence="3" id="KW-1185">Reference proteome</keyword>
<feature type="region of interest" description="Disordered" evidence="1">
    <location>
        <begin position="60"/>
        <end position="90"/>
    </location>
</feature>
<gene>
    <name evidence="2" type="ORF">FHS03_003826</name>
</gene>
<accession>A0A7W5FVH4</accession>
<proteinExistence type="predicted"/>
<name>A0A7W5FVH4_9BURK</name>
<evidence type="ECO:0000313" key="3">
    <source>
        <dbReference type="Proteomes" id="UP000541535"/>
    </source>
</evidence>
<dbReference type="EMBL" id="JACHXD010000011">
    <property type="protein sequence ID" value="MBB3120756.1"/>
    <property type="molecule type" value="Genomic_DNA"/>
</dbReference>
<comment type="caution">
    <text evidence="2">The sequence shown here is derived from an EMBL/GenBank/DDBJ whole genome shotgun (WGS) entry which is preliminary data.</text>
</comment>
<evidence type="ECO:0000256" key="1">
    <source>
        <dbReference type="SAM" id="MobiDB-lite"/>
    </source>
</evidence>
<dbReference type="RefSeq" id="WP_229426283.1">
    <property type="nucleotide sequence ID" value="NZ_JACHXD010000011.1"/>
</dbReference>
<protein>
    <submittedName>
        <fullName evidence="2">Uncharacterized protein</fullName>
    </submittedName>
</protein>
<dbReference type="Proteomes" id="UP000541535">
    <property type="component" value="Unassembled WGS sequence"/>
</dbReference>
<dbReference type="AlphaFoldDB" id="A0A7W5FVH4"/>
<evidence type="ECO:0000313" key="2">
    <source>
        <dbReference type="EMBL" id="MBB3120756.1"/>
    </source>
</evidence>